<dbReference type="PANTHER" id="PTHR22916">
    <property type="entry name" value="GLYCOSYLTRANSFERASE"/>
    <property type="match status" value="1"/>
</dbReference>
<dbReference type="InterPro" id="IPR029044">
    <property type="entry name" value="Nucleotide-diphossugar_trans"/>
</dbReference>
<accession>A0A846HFC6</accession>
<reference evidence="2 3" key="1">
    <citation type="journal article" date="2015" name="Genome Announc.">
        <title>Draft Genome Sequence of Cyanobacterium Hassallia byssoidea Strain VB512170, Isolated from Monuments in India.</title>
        <authorList>
            <person name="Singh D."/>
            <person name="Chandrababunaidu M.M."/>
            <person name="Panda A."/>
            <person name="Sen D."/>
            <person name="Bhattacharyya S."/>
            <person name="Adhikary S.P."/>
            <person name="Tripathy S."/>
        </authorList>
    </citation>
    <scope>NUCLEOTIDE SEQUENCE [LARGE SCALE GENOMIC DNA]</scope>
    <source>
        <strain evidence="2 3">VB512170</strain>
    </source>
</reference>
<keyword evidence="2" id="KW-0808">Transferase</keyword>
<dbReference type="EMBL" id="JTCM02000083">
    <property type="protein sequence ID" value="NEU75823.1"/>
    <property type="molecule type" value="Genomic_DNA"/>
</dbReference>
<evidence type="ECO:0000313" key="2">
    <source>
        <dbReference type="EMBL" id="NEU75823.1"/>
    </source>
</evidence>
<gene>
    <name evidence="2" type="ORF">PI95_025510</name>
</gene>
<dbReference type="AlphaFoldDB" id="A0A846HFC6"/>
<name>A0A846HFC6_9CYAN</name>
<dbReference type="PANTHER" id="PTHR22916:SF3">
    <property type="entry name" value="UDP-GLCNAC:BETAGAL BETA-1,3-N-ACETYLGLUCOSAMINYLTRANSFERASE-LIKE PROTEIN 1"/>
    <property type="match status" value="1"/>
</dbReference>
<dbReference type="GO" id="GO:0016758">
    <property type="term" value="F:hexosyltransferase activity"/>
    <property type="evidence" value="ECO:0007669"/>
    <property type="project" value="UniProtKB-ARBA"/>
</dbReference>
<dbReference type="Gene3D" id="3.90.550.10">
    <property type="entry name" value="Spore Coat Polysaccharide Biosynthesis Protein SpsA, Chain A"/>
    <property type="match status" value="1"/>
</dbReference>
<dbReference type="CDD" id="cd00761">
    <property type="entry name" value="Glyco_tranf_GTA_type"/>
    <property type="match status" value="1"/>
</dbReference>
<dbReference type="InterPro" id="IPR001173">
    <property type="entry name" value="Glyco_trans_2-like"/>
</dbReference>
<comment type="caution">
    <text evidence="2">The sequence shown here is derived from an EMBL/GenBank/DDBJ whole genome shotgun (WGS) entry which is preliminary data.</text>
</comment>
<feature type="domain" description="Glycosyltransferase 2-like" evidence="1">
    <location>
        <begin position="14"/>
        <end position="128"/>
    </location>
</feature>
<protein>
    <submittedName>
        <fullName evidence="2">Glycosyltransferase family 2 protein</fullName>
    </submittedName>
</protein>
<dbReference type="Proteomes" id="UP000031549">
    <property type="component" value="Unassembled WGS sequence"/>
</dbReference>
<dbReference type="Pfam" id="PF00535">
    <property type="entry name" value="Glycos_transf_2"/>
    <property type="match status" value="1"/>
</dbReference>
<evidence type="ECO:0000313" key="3">
    <source>
        <dbReference type="Proteomes" id="UP000031549"/>
    </source>
</evidence>
<dbReference type="SUPFAM" id="SSF53448">
    <property type="entry name" value="Nucleotide-diphospho-sugar transferases"/>
    <property type="match status" value="1"/>
</dbReference>
<sequence>MFVNKMKANLPFVSVIIPAYNAEAFIGRTLESVLAQTYENIEVLVVDDGSRDRTAEIVASFAEKDSRVILLEQQNAGVAAARNLAIEKSRGEYIAPLDADDIWYPSKLDKQVQCILEGGSSVGLVYAWSLFIDEDDVIIGQYTPYNYLNIHSVQGDVYPAMLFTNFIGNASAPLIRRSCFDKIGGYNCELKRQNAQGCEDWDIYLRIAECYQFRVVPEFLIGYRQVSISMSNSCKTMAKSYNLVMADFQKRHREIPTYIYNWSASAFYVYLSWKSRACGDYWATLGWIYNAVKLDYSPLLLRPIYQCIIECIFKIAAKPITSLIWSDHHSWLQFLEKFKLVRKVAVNRNITVTEIQGQMYKPYQYPTKPYARVMGQRWLQVLQMCRTIYE</sequence>
<proteinExistence type="predicted"/>
<evidence type="ECO:0000259" key="1">
    <source>
        <dbReference type="Pfam" id="PF00535"/>
    </source>
</evidence>
<keyword evidence="3" id="KW-1185">Reference proteome</keyword>
<organism evidence="2 3">
    <name type="scientific">Hassallia byssoidea VB512170</name>
    <dbReference type="NCBI Taxonomy" id="1304833"/>
    <lineage>
        <taxon>Bacteria</taxon>
        <taxon>Bacillati</taxon>
        <taxon>Cyanobacteriota</taxon>
        <taxon>Cyanophyceae</taxon>
        <taxon>Nostocales</taxon>
        <taxon>Tolypothrichaceae</taxon>
        <taxon>Hassallia</taxon>
    </lineage>
</organism>